<organism evidence="4 5">
    <name type="scientific">Skeletonema marinoi</name>
    <dbReference type="NCBI Taxonomy" id="267567"/>
    <lineage>
        <taxon>Eukaryota</taxon>
        <taxon>Sar</taxon>
        <taxon>Stramenopiles</taxon>
        <taxon>Ochrophyta</taxon>
        <taxon>Bacillariophyta</taxon>
        <taxon>Coscinodiscophyceae</taxon>
        <taxon>Thalassiosirophycidae</taxon>
        <taxon>Thalassiosirales</taxon>
        <taxon>Skeletonemataceae</taxon>
        <taxon>Skeletonema</taxon>
        <taxon>Skeletonema marinoi-dohrnii complex</taxon>
    </lineage>
</organism>
<sequence>MKLSCAAGQLRCTMPNLPLQEGDTTKHTCFHCKMRMHAPCGFLWEHIDADETDKWKAVKDKIGTPVLDPKAKEKIPFLEICSLCISRIEDALPSTAIVVTETSATAATAKEAPTKKVPSTQVLLPGAPKPKKTVGKTGKSKEKQPAKKEHSVKEKLDMAKKYKCAIKGTKGDLARKWCVSSSTLTRWVKDIPEMERQVEQKGRGAKKTVLRKPDPLGRIKDGLAKFYETNKNRTKHFKIPITARVLSVKAATLRDELLDMHKNNIVNLTDEEVEKMKNFQASESWAKKVAKDRGWKSKALHGEAGGVDYEAAAPQILLIRRTIHGNVDGLVSEDEVKTARGTKLMKAKDRVTLYVCTNADGSDFVPLSIIGSSEKPRCFRNHEKKLTYYNQKKAWSDMKTSKKWFADFVKHVKRRTNDPILLIMDNCAAHNDDTFKDVSGQVRVIFLPPNCTSVYQPMDCGVIAMIKKRYRHRLLLKLLDVYNDMMTLFEQNKGRTRGTNGLDEGYAPHLRDCMDILAEITPEFTPEKIRNCWEKSTLLDKPPADMDPTPADVEMTSDAVAANATSKDTDVEMGVVDAADASDDSIDMEDDDAVFKAIADLAELAKKQKGGAEDRHSGRNWEMVYILQEMVEAVEGIDCSDPEAMKELLNGWVSMEETPFCREAFADEAETDLSPTELLECNDACNNSDDEESAEEAEAEICQAKKDDIDVLTAKLRNLAAELEKLEGFNLCAGKVTDAANFTASTWRKTERDRIGEKQKKPSRQAGIQPFLFKSKSSEKDAATESSLSSKLPAAAAKESQLIDLSMEKTVEDVSAASSSESDSAPSPAKPYKRNENAFWIASQCRTVGSDTKSMKQLVGIVLSTLEELKSSGTGRESMDVLGIYMKAFSDEKSNLFKENKRDMQFIHSITEKSEELMDDESLTVQLLDATFFNEFMLV</sequence>
<dbReference type="EC" id="3.1.-.-" evidence="4"/>
<dbReference type="InterPro" id="IPR050863">
    <property type="entry name" value="CenT-Element_Derived"/>
</dbReference>
<keyword evidence="4" id="KW-0378">Hydrolase</keyword>
<evidence type="ECO:0000256" key="1">
    <source>
        <dbReference type="SAM" id="Coils"/>
    </source>
</evidence>
<comment type="caution">
    <text evidence="4">The sequence shown here is derived from an EMBL/GenBank/DDBJ whole genome shotgun (WGS) entry which is preliminary data.</text>
</comment>
<gene>
    <name evidence="4" type="ORF">QTG54_010352</name>
</gene>
<keyword evidence="4" id="KW-0540">Nuclease</keyword>
<protein>
    <submittedName>
        <fullName evidence="4">DDE superfamily endonuclease</fullName>
        <ecNumber evidence="4">3.1.-.-</ecNumber>
    </submittedName>
</protein>
<dbReference type="GO" id="GO:0003677">
    <property type="term" value="F:DNA binding"/>
    <property type="evidence" value="ECO:0007669"/>
    <property type="project" value="TreeGrafter"/>
</dbReference>
<feature type="compositionally biased region" description="Basic and acidic residues" evidence="2">
    <location>
        <begin position="748"/>
        <end position="760"/>
    </location>
</feature>
<feature type="coiled-coil region" evidence="1">
    <location>
        <begin position="702"/>
        <end position="729"/>
    </location>
</feature>
<dbReference type="GO" id="GO:0004519">
    <property type="term" value="F:endonuclease activity"/>
    <property type="evidence" value="ECO:0007669"/>
    <property type="project" value="UniProtKB-KW"/>
</dbReference>
<accession>A0AAD8Y585</accession>
<keyword evidence="4" id="KW-0255">Endonuclease</keyword>
<dbReference type="PANTHER" id="PTHR19303">
    <property type="entry name" value="TRANSPOSON"/>
    <property type="match status" value="1"/>
</dbReference>
<dbReference type="AlphaFoldDB" id="A0AAD8Y585"/>
<dbReference type="PANTHER" id="PTHR19303:SF73">
    <property type="entry name" value="PROTEIN PDC2"/>
    <property type="match status" value="1"/>
</dbReference>
<dbReference type="InterPro" id="IPR004875">
    <property type="entry name" value="DDE_SF_endonuclease_dom"/>
</dbReference>
<name>A0AAD8Y585_9STRA</name>
<evidence type="ECO:0000256" key="2">
    <source>
        <dbReference type="SAM" id="MobiDB-lite"/>
    </source>
</evidence>
<evidence type="ECO:0000313" key="4">
    <source>
        <dbReference type="EMBL" id="KAK1739036.1"/>
    </source>
</evidence>
<evidence type="ECO:0000313" key="5">
    <source>
        <dbReference type="Proteomes" id="UP001224775"/>
    </source>
</evidence>
<keyword evidence="5" id="KW-1185">Reference proteome</keyword>
<dbReference type="Pfam" id="PF03184">
    <property type="entry name" value="DDE_1"/>
    <property type="match status" value="1"/>
</dbReference>
<keyword evidence="1" id="KW-0175">Coiled coil</keyword>
<dbReference type="GO" id="GO:0005634">
    <property type="term" value="C:nucleus"/>
    <property type="evidence" value="ECO:0007669"/>
    <property type="project" value="TreeGrafter"/>
</dbReference>
<evidence type="ECO:0000259" key="3">
    <source>
        <dbReference type="Pfam" id="PF03184"/>
    </source>
</evidence>
<feature type="compositionally biased region" description="Basic and acidic residues" evidence="2">
    <location>
        <begin position="139"/>
        <end position="153"/>
    </location>
</feature>
<dbReference type="Proteomes" id="UP001224775">
    <property type="component" value="Unassembled WGS sequence"/>
</dbReference>
<reference evidence="4" key="1">
    <citation type="submission" date="2023-06" db="EMBL/GenBank/DDBJ databases">
        <title>Survivors Of The Sea: Transcriptome response of Skeletonema marinoi to long-term dormancy.</title>
        <authorList>
            <person name="Pinder M.I.M."/>
            <person name="Kourtchenko O."/>
            <person name="Robertson E.K."/>
            <person name="Larsson T."/>
            <person name="Maumus F."/>
            <person name="Osuna-Cruz C.M."/>
            <person name="Vancaester E."/>
            <person name="Stenow R."/>
            <person name="Vandepoele K."/>
            <person name="Ploug H."/>
            <person name="Bruchert V."/>
            <person name="Godhe A."/>
            <person name="Topel M."/>
        </authorList>
    </citation>
    <scope>NUCLEOTIDE SEQUENCE</scope>
    <source>
        <strain evidence="4">R05AC</strain>
    </source>
</reference>
<feature type="domain" description="DDE-1" evidence="3">
    <location>
        <begin position="348"/>
        <end position="533"/>
    </location>
</feature>
<dbReference type="GO" id="GO:0016787">
    <property type="term" value="F:hydrolase activity"/>
    <property type="evidence" value="ECO:0007669"/>
    <property type="project" value="UniProtKB-KW"/>
</dbReference>
<feature type="compositionally biased region" description="Low complexity" evidence="2">
    <location>
        <begin position="105"/>
        <end position="118"/>
    </location>
</feature>
<proteinExistence type="predicted"/>
<feature type="region of interest" description="Disordered" evidence="2">
    <location>
        <begin position="746"/>
        <end position="779"/>
    </location>
</feature>
<dbReference type="EMBL" id="JATAAI010000019">
    <property type="protein sequence ID" value="KAK1739036.1"/>
    <property type="molecule type" value="Genomic_DNA"/>
</dbReference>
<feature type="region of interest" description="Disordered" evidence="2">
    <location>
        <begin position="105"/>
        <end position="153"/>
    </location>
</feature>